<dbReference type="AlphaFoldDB" id="A0AAJ1UDZ1"/>
<accession>A0AAJ1UDZ1</accession>
<proteinExistence type="predicted"/>
<organism evidence="1 2">
    <name type="scientific">Rhodalgimonas zhirmunskyi</name>
    <dbReference type="NCBI Taxonomy" id="2964767"/>
    <lineage>
        <taxon>Bacteria</taxon>
        <taxon>Pseudomonadati</taxon>
        <taxon>Pseudomonadota</taxon>
        <taxon>Alphaproteobacteria</taxon>
        <taxon>Rhodobacterales</taxon>
        <taxon>Roseobacteraceae</taxon>
        <taxon>Rhodalgimonas</taxon>
    </lineage>
</organism>
<reference evidence="1" key="2">
    <citation type="submission" date="2023-04" db="EMBL/GenBank/DDBJ databases">
        <title>'Rhodoalgimonas zhirmunskyi' gen. nov., isolated from a red alga.</title>
        <authorList>
            <person name="Nedashkovskaya O.I."/>
            <person name="Otstavnykh N.Y."/>
            <person name="Bystritskaya E.P."/>
            <person name="Balabanova L.A."/>
            <person name="Isaeva M.P."/>
        </authorList>
    </citation>
    <scope>NUCLEOTIDE SEQUENCE</scope>
    <source>
        <strain evidence="1">10Alg 79</strain>
    </source>
</reference>
<reference evidence="1" key="1">
    <citation type="submission" date="2022-07" db="EMBL/GenBank/DDBJ databases">
        <authorList>
            <person name="Otstavnykh N."/>
            <person name="Isaeva M."/>
            <person name="Bystritskaya E."/>
        </authorList>
    </citation>
    <scope>NUCLEOTIDE SEQUENCE</scope>
    <source>
        <strain evidence="1">10Alg 79</strain>
    </source>
</reference>
<comment type="caution">
    <text evidence="1">The sequence shown here is derived from an EMBL/GenBank/DDBJ whole genome shotgun (WGS) entry which is preliminary data.</text>
</comment>
<evidence type="ECO:0000313" key="1">
    <source>
        <dbReference type="EMBL" id="MDQ2094571.1"/>
    </source>
</evidence>
<evidence type="ECO:0000313" key="2">
    <source>
        <dbReference type="Proteomes" id="UP001227162"/>
    </source>
</evidence>
<sequence length="304" mass="34768">MAETETLAKPMSDAGKSYSGLEDFIANGTRALAKGPIALVFCEDEVELDTTLRHHQQLGFKSVVGFMPDGFGLPGDLVKTVHRVRYDMTVEGALQTAVDAVSRAAAGEWLYYCYNAEYLFYPFCETRTVGEMLAFHTEERRDAMLTYVIDLYAGDLGRFPDAVSLDDAWLDKSGYYALARPDAANHDHPKERQLDFFGGLRWRYEEHIPAPRRKIDRVAMFRARKDISLRDDHTFTDEELNTYTCPWHNNLTAAIASFRTAKALKRNPGSTFDIESFRWHNSTPFEWHSRQLLDLGLMEPGQWF</sequence>
<keyword evidence="2" id="KW-1185">Reference proteome</keyword>
<dbReference type="Proteomes" id="UP001227162">
    <property type="component" value="Unassembled WGS sequence"/>
</dbReference>
<dbReference type="RefSeq" id="WP_317626198.1">
    <property type="nucleotide sequence ID" value="NZ_JANFFA010000003.1"/>
</dbReference>
<name>A0AAJ1UDZ1_9RHOB</name>
<protein>
    <submittedName>
        <fullName evidence="1">Uncharacterized protein</fullName>
    </submittedName>
</protein>
<gene>
    <name evidence="1" type="ORF">NOI20_10665</name>
</gene>
<dbReference type="EMBL" id="JANFFA010000003">
    <property type="protein sequence ID" value="MDQ2094571.1"/>
    <property type="molecule type" value="Genomic_DNA"/>
</dbReference>